<gene>
    <name evidence="8" type="ORF">KGF57_000385</name>
</gene>
<dbReference type="EMBL" id="JAIHNG010000029">
    <property type="protein sequence ID" value="KAI5967442.1"/>
    <property type="molecule type" value="Genomic_DNA"/>
</dbReference>
<name>A0AAD5BJ78_9ASCO</name>
<dbReference type="GeneID" id="76148445"/>
<dbReference type="RefSeq" id="XP_051611103.1">
    <property type="nucleotide sequence ID" value="XM_051753309.1"/>
</dbReference>
<dbReference type="InterPro" id="IPR036259">
    <property type="entry name" value="MFS_trans_sf"/>
</dbReference>
<proteinExistence type="predicted"/>
<keyword evidence="9" id="KW-1185">Reference proteome</keyword>
<dbReference type="PROSITE" id="PS50850">
    <property type="entry name" value="MFS"/>
    <property type="match status" value="1"/>
</dbReference>
<keyword evidence="4 6" id="KW-1133">Transmembrane helix</keyword>
<comment type="subcellular location">
    <subcellularLocation>
        <location evidence="1">Membrane</location>
        <topology evidence="1">Multi-pass membrane protein</topology>
    </subcellularLocation>
</comment>
<evidence type="ECO:0000256" key="4">
    <source>
        <dbReference type="ARBA" id="ARBA00022989"/>
    </source>
</evidence>
<evidence type="ECO:0000259" key="7">
    <source>
        <dbReference type="PROSITE" id="PS50850"/>
    </source>
</evidence>
<comment type="caution">
    <text evidence="8">The sequence shown here is derived from an EMBL/GenBank/DDBJ whole genome shotgun (WGS) entry which is preliminary data.</text>
</comment>
<feature type="transmembrane region" description="Helical" evidence="6">
    <location>
        <begin position="451"/>
        <end position="479"/>
    </location>
</feature>
<evidence type="ECO:0000256" key="1">
    <source>
        <dbReference type="ARBA" id="ARBA00004141"/>
    </source>
</evidence>
<feature type="transmembrane region" description="Helical" evidence="6">
    <location>
        <begin position="21"/>
        <end position="42"/>
    </location>
</feature>
<feature type="transmembrane region" description="Helical" evidence="6">
    <location>
        <begin position="145"/>
        <end position="164"/>
    </location>
</feature>
<feature type="transmembrane region" description="Helical" evidence="6">
    <location>
        <begin position="524"/>
        <end position="543"/>
    </location>
</feature>
<feature type="domain" description="Major facilitator superfamily (MFS) profile" evidence="7">
    <location>
        <begin position="1"/>
        <end position="549"/>
    </location>
</feature>
<dbReference type="Gene3D" id="1.20.1250.20">
    <property type="entry name" value="MFS general substrate transporter like domains"/>
    <property type="match status" value="1"/>
</dbReference>
<feature type="transmembrane region" description="Helical" evidence="6">
    <location>
        <begin position="195"/>
        <end position="217"/>
    </location>
</feature>
<feature type="transmembrane region" description="Helical" evidence="6">
    <location>
        <begin position="111"/>
        <end position="133"/>
    </location>
</feature>
<keyword evidence="2" id="KW-0813">Transport</keyword>
<feature type="transmembrane region" description="Helical" evidence="6">
    <location>
        <begin position="388"/>
        <end position="410"/>
    </location>
</feature>
<dbReference type="SUPFAM" id="SSF103473">
    <property type="entry name" value="MFS general substrate transporter"/>
    <property type="match status" value="1"/>
</dbReference>
<dbReference type="Proteomes" id="UP001204833">
    <property type="component" value="Unassembled WGS sequence"/>
</dbReference>
<evidence type="ECO:0000256" key="3">
    <source>
        <dbReference type="ARBA" id="ARBA00022692"/>
    </source>
</evidence>
<keyword evidence="5 6" id="KW-0472">Membrane</keyword>
<dbReference type="PANTHER" id="PTHR23504">
    <property type="entry name" value="MAJOR FACILITATOR SUPERFAMILY DOMAIN-CONTAINING PROTEIN 10"/>
    <property type="match status" value="1"/>
</dbReference>
<dbReference type="GO" id="GO:0016020">
    <property type="term" value="C:membrane"/>
    <property type="evidence" value="ECO:0007669"/>
    <property type="project" value="UniProtKB-SubCell"/>
</dbReference>
<dbReference type="InterPro" id="IPR011701">
    <property type="entry name" value="MFS"/>
</dbReference>
<dbReference type="AlphaFoldDB" id="A0AAD5BJ78"/>
<dbReference type="Pfam" id="PF07690">
    <property type="entry name" value="MFS_1"/>
    <property type="match status" value="1"/>
</dbReference>
<feature type="transmembrane region" description="Helical" evidence="6">
    <location>
        <begin position="54"/>
        <end position="76"/>
    </location>
</feature>
<dbReference type="InterPro" id="IPR020846">
    <property type="entry name" value="MFS_dom"/>
</dbReference>
<accession>A0AAD5BJ78</accession>
<dbReference type="GO" id="GO:0022857">
    <property type="term" value="F:transmembrane transporter activity"/>
    <property type="evidence" value="ECO:0007669"/>
    <property type="project" value="InterPro"/>
</dbReference>
<feature type="transmembrane region" description="Helical" evidence="6">
    <location>
        <begin position="422"/>
        <end position="439"/>
    </location>
</feature>
<dbReference type="PANTHER" id="PTHR23504:SF15">
    <property type="entry name" value="MAJOR FACILITATOR SUPERFAMILY (MFS) PROFILE DOMAIN-CONTAINING PROTEIN"/>
    <property type="match status" value="1"/>
</dbReference>
<keyword evidence="3 6" id="KW-0812">Transmembrane</keyword>
<evidence type="ECO:0000256" key="2">
    <source>
        <dbReference type="ARBA" id="ARBA00022448"/>
    </source>
</evidence>
<organism evidence="8 9">
    <name type="scientific">Candida theae</name>
    <dbReference type="NCBI Taxonomy" id="1198502"/>
    <lineage>
        <taxon>Eukaryota</taxon>
        <taxon>Fungi</taxon>
        <taxon>Dikarya</taxon>
        <taxon>Ascomycota</taxon>
        <taxon>Saccharomycotina</taxon>
        <taxon>Pichiomycetes</taxon>
        <taxon>Debaryomycetaceae</taxon>
        <taxon>Candida/Lodderomyces clade</taxon>
        <taxon>Candida</taxon>
    </lineage>
</organism>
<evidence type="ECO:0000313" key="9">
    <source>
        <dbReference type="Proteomes" id="UP001204833"/>
    </source>
</evidence>
<evidence type="ECO:0000256" key="6">
    <source>
        <dbReference type="SAM" id="Phobius"/>
    </source>
</evidence>
<protein>
    <recommendedName>
        <fullName evidence="7">Major facilitator superfamily (MFS) profile domain-containing protein</fullName>
    </recommendedName>
</protein>
<evidence type="ECO:0000313" key="8">
    <source>
        <dbReference type="EMBL" id="KAI5967442.1"/>
    </source>
</evidence>
<reference evidence="8 9" key="1">
    <citation type="journal article" date="2022" name="DNA Res.">
        <title>Genome analysis of five recently described species of the CUG-Ser clade uncovers Candida theae as a new hybrid lineage with pathogenic potential in the Candida parapsilosis species complex.</title>
        <authorList>
            <person name="Mixao V."/>
            <person name="Del Olmo V."/>
            <person name="Hegedusova E."/>
            <person name="Saus E."/>
            <person name="Pryszcz L."/>
            <person name="Cillingova A."/>
            <person name="Nosek J."/>
            <person name="Gabaldon T."/>
        </authorList>
    </citation>
    <scope>NUCLEOTIDE SEQUENCE [LARGE SCALE GENOMIC DNA]</scope>
    <source>
        <strain evidence="8 9">CBS 12239</strain>
    </source>
</reference>
<dbReference type="CDD" id="cd17330">
    <property type="entry name" value="MFS_SLC46_TetA_like"/>
    <property type="match status" value="1"/>
</dbReference>
<sequence length="551" mass="60990">MSKGFWEQMRGFPTWQLSLICLIRLGEPMVFTSIFAYIFFMIQDFNITDNPAEIATYAGYLSSSFAICQFLFSVQYAQASVKFGRKPVLLFGVVGTAISSLLFGFSKSFTMAMIARCLMGALNGNIAVMRVAIGEIAVEKKHQNMAFTGLSVMWGIGSIIGPVIGSSPLLTKPGGVKDQLIETSSYDEFITKHPYAMSNIVLAGYLFFSFILGFLFLEETAEKFKNRKDYGLIIGDWILRKLGFKVPARPKGLVSDIEQVDEREELLRPAEIYAAVDGDGGENDEEIDSPLVSRRFGDAARRRYSSEQLGPVVSDDGHSVSTNAGQSFSKEVFTVPVVQTVLSNFLLCFHTVLYSEFLPVLLASQVSVDKLSFPFRIVGGFGWHTNDIGSLLSSTGIIGSIAVIFLFPVLDHHFKSITVLRMSYALVPIAYAIIPYYLFTTHDYNPANSEWLATSLLYVTGMVISAAVSVSFPTTMILVHRASPEKHRALINGSSLSLNSLARGISPILFGHFMTWCNEREIGSVPWLVLGALALICFIQSFYMDEYDEED</sequence>
<feature type="transmembrane region" description="Helical" evidence="6">
    <location>
        <begin position="88"/>
        <end position="105"/>
    </location>
</feature>
<evidence type="ECO:0000256" key="5">
    <source>
        <dbReference type="ARBA" id="ARBA00023136"/>
    </source>
</evidence>